<sequence>MVMFLEVWHKLVAVAILFSLHNPRANKPPTGLPPSLPSSFVVGQCRAVLIGVLLRRHEKGHVARYIQGEGEA</sequence>
<keyword evidence="3" id="KW-1185">Reference proteome</keyword>
<dbReference type="Proteomes" id="UP000324222">
    <property type="component" value="Unassembled WGS sequence"/>
</dbReference>
<feature type="chain" id="PRO_5023107940" description="Secreted protein" evidence="1">
    <location>
        <begin position="26"/>
        <end position="72"/>
    </location>
</feature>
<proteinExistence type="predicted"/>
<organism evidence="2 3">
    <name type="scientific">Portunus trituberculatus</name>
    <name type="common">Swimming crab</name>
    <name type="synonym">Neptunus trituberculatus</name>
    <dbReference type="NCBI Taxonomy" id="210409"/>
    <lineage>
        <taxon>Eukaryota</taxon>
        <taxon>Metazoa</taxon>
        <taxon>Ecdysozoa</taxon>
        <taxon>Arthropoda</taxon>
        <taxon>Crustacea</taxon>
        <taxon>Multicrustacea</taxon>
        <taxon>Malacostraca</taxon>
        <taxon>Eumalacostraca</taxon>
        <taxon>Eucarida</taxon>
        <taxon>Decapoda</taxon>
        <taxon>Pleocyemata</taxon>
        <taxon>Brachyura</taxon>
        <taxon>Eubrachyura</taxon>
        <taxon>Portunoidea</taxon>
        <taxon>Portunidae</taxon>
        <taxon>Portuninae</taxon>
        <taxon>Portunus</taxon>
    </lineage>
</organism>
<keyword evidence="1" id="KW-0732">Signal</keyword>
<evidence type="ECO:0000256" key="1">
    <source>
        <dbReference type="SAM" id="SignalP"/>
    </source>
</evidence>
<name>A0A5B7G0W7_PORTR</name>
<feature type="signal peptide" evidence="1">
    <location>
        <begin position="1"/>
        <end position="25"/>
    </location>
</feature>
<accession>A0A5B7G0W7</accession>
<evidence type="ECO:0000313" key="3">
    <source>
        <dbReference type="Proteomes" id="UP000324222"/>
    </source>
</evidence>
<dbReference type="AlphaFoldDB" id="A0A5B7G0W7"/>
<protein>
    <recommendedName>
        <fullName evidence="4">Secreted protein</fullName>
    </recommendedName>
</protein>
<dbReference type="EMBL" id="VSRR010010190">
    <property type="protein sequence ID" value="MPC51456.1"/>
    <property type="molecule type" value="Genomic_DNA"/>
</dbReference>
<evidence type="ECO:0000313" key="2">
    <source>
        <dbReference type="EMBL" id="MPC51456.1"/>
    </source>
</evidence>
<comment type="caution">
    <text evidence="2">The sequence shown here is derived from an EMBL/GenBank/DDBJ whole genome shotgun (WGS) entry which is preliminary data.</text>
</comment>
<evidence type="ECO:0008006" key="4">
    <source>
        <dbReference type="Google" id="ProtNLM"/>
    </source>
</evidence>
<gene>
    <name evidence="2" type="ORF">E2C01_045302</name>
</gene>
<reference evidence="2 3" key="1">
    <citation type="submission" date="2019-05" db="EMBL/GenBank/DDBJ databases">
        <title>Another draft genome of Portunus trituberculatus and its Hox gene families provides insights of decapod evolution.</title>
        <authorList>
            <person name="Jeong J.-H."/>
            <person name="Song I."/>
            <person name="Kim S."/>
            <person name="Choi T."/>
            <person name="Kim D."/>
            <person name="Ryu S."/>
            <person name="Kim W."/>
        </authorList>
    </citation>
    <scope>NUCLEOTIDE SEQUENCE [LARGE SCALE GENOMIC DNA]</scope>
    <source>
        <tissue evidence="2">Muscle</tissue>
    </source>
</reference>